<reference evidence="2 3" key="1">
    <citation type="submission" date="2014-02" db="EMBL/GenBank/DDBJ databases">
        <authorList>
            <person name="Sears C."/>
            <person name="Carroll K."/>
            <person name="Sack B.R."/>
            <person name="Qadri F."/>
            <person name="Myers L.L."/>
            <person name="Chung G.-T."/>
            <person name="Escheverria P."/>
            <person name="Fraser C.M."/>
            <person name="Sadzewicz L."/>
            <person name="Shefchek K.A."/>
            <person name="Tallon L."/>
            <person name="Das S.P."/>
            <person name="Daugherty S."/>
            <person name="Mongodin E.F."/>
        </authorList>
    </citation>
    <scope>NUCLEOTIDE SEQUENCE [LARGE SCALE GENOMIC DNA]</scope>
    <source>
        <strain evidence="3">3988T(B)14</strain>
    </source>
</reference>
<dbReference type="Proteomes" id="UP000020529">
    <property type="component" value="Unassembled WGS sequence"/>
</dbReference>
<dbReference type="AlphaFoldDB" id="A0A015TSK6"/>
<feature type="transmembrane region" description="Helical" evidence="1">
    <location>
        <begin position="52"/>
        <end position="69"/>
    </location>
</feature>
<comment type="caution">
    <text evidence="2">The sequence shown here is derived from an EMBL/GenBank/DDBJ whole genome shotgun (WGS) entry which is preliminary data.</text>
</comment>
<dbReference type="EMBL" id="JGCY01000356">
    <property type="protein sequence ID" value="EXY73596.1"/>
    <property type="molecule type" value="Genomic_DNA"/>
</dbReference>
<evidence type="ECO:0000313" key="3">
    <source>
        <dbReference type="Proteomes" id="UP000020529"/>
    </source>
</evidence>
<organism evidence="2 3">
    <name type="scientific">Bacteroides fragilis str. 3988T(B)14</name>
    <dbReference type="NCBI Taxonomy" id="1339315"/>
    <lineage>
        <taxon>Bacteria</taxon>
        <taxon>Pseudomonadati</taxon>
        <taxon>Bacteroidota</taxon>
        <taxon>Bacteroidia</taxon>
        <taxon>Bacteroidales</taxon>
        <taxon>Bacteroidaceae</taxon>
        <taxon>Bacteroides</taxon>
    </lineage>
</organism>
<evidence type="ECO:0000256" key="1">
    <source>
        <dbReference type="SAM" id="Phobius"/>
    </source>
</evidence>
<keyword evidence="1" id="KW-0812">Transmembrane</keyword>
<keyword evidence="1" id="KW-1133">Transmembrane helix</keyword>
<feature type="transmembrane region" description="Helical" evidence="1">
    <location>
        <begin position="21"/>
        <end position="40"/>
    </location>
</feature>
<keyword evidence="1" id="KW-0472">Membrane</keyword>
<dbReference type="PATRIC" id="fig|1339315.3.peg.3430"/>
<evidence type="ECO:0000313" key="2">
    <source>
        <dbReference type="EMBL" id="EXY73596.1"/>
    </source>
</evidence>
<gene>
    <name evidence="2" type="ORF">M124_2743</name>
</gene>
<name>A0A015TSK6_BACFG</name>
<accession>A0A015TSK6</accession>
<sequence>MDTRIKNKLDIRIKMKKVKKSTWVTVALLIYVSATAAYLLPRNHEVSDTEKYLTLAASYVIVLVLWLVLRKKEQMQQRRREEEHMNNLKK</sequence>
<proteinExistence type="predicted"/>
<evidence type="ECO:0008006" key="4">
    <source>
        <dbReference type="Google" id="ProtNLM"/>
    </source>
</evidence>
<protein>
    <recommendedName>
        <fullName evidence="4">Transmembrane protein</fullName>
    </recommendedName>
</protein>